<dbReference type="OrthoDB" id="411991at2759"/>
<feature type="region of interest" description="Disordered" evidence="1">
    <location>
        <begin position="1"/>
        <end position="23"/>
    </location>
</feature>
<dbReference type="InterPro" id="IPR051150">
    <property type="entry name" value="SWT21/TCAB1_mRNA_Telomere"/>
</dbReference>
<evidence type="ECO:0000256" key="1">
    <source>
        <dbReference type="SAM" id="MobiDB-lite"/>
    </source>
</evidence>
<dbReference type="SUPFAM" id="SSF50978">
    <property type="entry name" value="WD40 repeat-like"/>
    <property type="match status" value="1"/>
</dbReference>
<dbReference type="eggNOG" id="KOG2919">
    <property type="taxonomic scope" value="Eukaryota"/>
</dbReference>
<proteinExistence type="predicted"/>
<dbReference type="Proteomes" id="UP000008694">
    <property type="component" value="Unassembled WGS sequence"/>
</dbReference>
<dbReference type="STRING" id="81972.D7MWG1"/>
<dbReference type="Gramene" id="scaffold_11700002.1">
    <property type="protein sequence ID" value="scaffold_11700002.1"/>
    <property type="gene ID" value="scaffold_11700002.1"/>
</dbReference>
<accession>D7MWG1</accession>
<gene>
    <name evidence="2" type="ORF">ARALYDRAFT_920197</name>
</gene>
<reference evidence="3" key="1">
    <citation type="journal article" date="2011" name="Nat. Genet.">
        <title>The Arabidopsis lyrata genome sequence and the basis of rapid genome size change.</title>
        <authorList>
            <person name="Hu T.T."/>
            <person name="Pattyn P."/>
            <person name="Bakker E.G."/>
            <person name="Cao J."/>
            <person name="Cheng J.-F."/>
            <person name="Clark R.M."/>
            <person name="Fahlgren N."/>
            <person name="Fawcett J.A."/>
            <person name="Grimwood J."/>
            <person name="Gundlach H."/>
            <person name="Haberer G."/>
            <person name="Hollister J.D."/>
            <person name="Ossowski S."/>
            <person name="Ottilar R.P."/>
            <person name="Salamov A.A."/>
            <person name="Schneeberger K."/>
            <person name="Spannagl M."/>
            <person name="Wang X."/>
            <person name="Yang L."/>
            <person name="Nasrallah M.E."/>
            <person name="Bergelson J."/>
            <person name="Carrington J.C."/>
            <person name="Gaut B.S."/>
            <person name="Schmutz J."/>
            <person name="Mayer K.F.X."/>
            <person name="Van de Peer Y."/>
            <person name="Grigoriev I.V."/>
            <person name="Nordborg M."/>
            <person name="Weigel D."/>
            <person name="Guo Y.-L."/>
        </authorList>
    </citation>
    <scope>NUCLEOTIDE SEQUENCE [LARGE SCALE GENOMIC DNA]</scope>
    <source>
        <strain evidence="3">cv. MN47</strain>
    </source>
</reference>
<protein>
    <submittedName>
        <fullName evidence="2">Uncharacterized protein</fullName>
    </submittedName>
</protein>
<dbReference type="KEGG" id="aly:9298940"/>
<keyword evidence="3" id="KW-1185">Reference proteome</keyword>
<sequence length="123" mass="13712">MGEEEAVAEENGGLKVESGEQNSSWRTMRFDVSPYRTHHFSKQFRTARNPYNFLKGLKWSPDGSCFLASSEDNTLSLFHLPQDGGDSNGYGVPVPLFHVSLSKENAWCTTSTFAFCFNVCATC</sequence>
<dbReference type="HOGENOM" id="CLU_2018350_0_0_1"/>
<dbReference type="PANTHER" id="PTHR13211:SF0">
    <property type="entry name" value="TELOMERASE CAJAL BODY PROTEIN 1"/>
    <property type="match status" value="1"/>
</dbReference>
<dbReference type="AlphaFoldDB" id="D7MWG1"/>
<dbReference type="InterPro" id="IPR036322">
    <property type="entry name" value="WD40_repeat_dom_sf"/>
</dbReference>
<dbReference type="EMBL" id="GL348800">
    <property type="protein sequence ID" value="EFH39121.1"/>
    <property type="molecule type" value="Genomic_DNA"/>
</dbReference>
<dbReference type="PANTHER" id="PTHR13211">
    <property type="entry name" value="TELOMERASE CAJAL BODY PROTEIN 1"/>
    <property type="match status" value="1"/>
</dbReference>
<name>D7MWG1_ARALL</name>
<evidence type="ECO:0000313" key="3">
    <source>
        <dbReference type="Proteomes" id="UP000008694"/>
    </source>
</evidence>
<evidence type="ECO:0000313" key="2">
    <source>
        <dbReference type="EMBL" id="EFH39121.1"/>
    </source>
</evidence>
<organism evidence="3">
    <name type="scientific">Arabidopsis lyrata subsp. lyrata</name>
    <name type="common">Lyre-leaved rock-cress</name>
    <dbReference type="NCBI Taxonomy" id="81972"/>
    <lineage>
        <taxon>Eukaryota</taxon>
        <taxon>Viridiplantae</taxon>
        <taxon>Streptophyta</taxon>
        <taxon>Embryophyta</taxon>
        <taxon>Tracheophyta</taxon>
        <taxon>Spermatophyta</taxon>
        <taxon>Magnoliopsida</taxon>
        <taxon>eudicotyledons</taxon>
        <taxon>Gunneridae</taxon>
        <taxon>Pentapetalae</taxon>
        <taxon>rosids</taxon>
        <taxon>malvids</taxon>
        <taxon>Brassicales</taxon>
        <taxon>Brassicaceae</taxon>
        <taxon>Camelineae</taxon>
        <taxon>Arabidopsis</taxon>
    </lineage>
</organism>